<dbReference type="EMBL" id="HACG01052004">
    <property type="protein sequence ID" value="CEK98875.1"/>
    <property type="molecule type" value="Transcribed_RNA"/>
</dbReference>
<reference evidence="2" key="1">
    <citation type="submission" date="2014-12" db="EMBL/GenBank/DDBJ databases">
        <title>Insight into the proteome of Arion vulgaris.</title>
        <authorList>
            <person name="Aradska J."/>
            <person name="Bulat T."/>
            <person name="Smidak R."/>
            <person name="Sarate P."/>
            <person name="Gangsoo J."/>
            <person name="Sialana F."/>
            <person name="Bilban M."/>
            <person name="Lubec G."/>
        </authorList>
    </citation>
    <scope>NUCLEOTIDE SEQUENCE</scope>
    <source>
        <tissue evidence="2">Skin</tissue>
    </source>
</reference>
<name>A0A0B7C368_9EUPU</name>
<protein>
    <submittedName>
        <fullName evidence="2">Uncharacterized protein</fullName>
    </submittedName>
</protein>
<proteinExistence type="predicted"/>
<gene>
    <name evidence="2" type="primary">ORF219859</name>
</gene>
<feature type="non-terminal residue" evidence="2">
    <location>
        <position position="1"/>
    </location>
</feature>
<dbReference type="AlphaFoldDB" id="A0A0B7C368"/>
<feature type="non-terminal residue" evidence="2">
    <location>
        <position position="76"/>
    </location>
</feature>
<sequence length="76" mass="8867">TKGILVICKIEIHYVDPGTPYLYEEKMNMIIKPTHPTKNIIKCDNIDAKTGLKESRNKKWRKTNKGYDPENYSINN</sequence>
<accession>A0A0B7C368</accession>
<evidence type="ECO:0000256" key="1">
    <source>
        <dbReference type="SAM" id="MobiDB-lite"/>
    </source>
</evidence>
<evidence type="ECO:0000313" key="2">
    <source>
        <dbReference type="EMBL" id="CEK98875.1"/>
    </source>
</evidence>
<feature type="region of interest" description="Disordered" evidence="1">
    <location>
        <begin position="57"/>
        <end position="76"/>
    </location>
</feature>
<organism evidence="2">
    <name type="scientific">Arion vulgaris</name>
    <dbReference type="NCBI Taxonomy" id="1028688"/>
    <lineage>
        <taxon>Eukaryota</taxon>
        <taxon>Metazoa</taxon>
        <taxon>Spiralia</taxon>
        <taxon>Lophotrochozoa</taxon>
        <taxon>Mollusca</taxon>
        <taxon>Gastropoda</taxon>
        <taxon>Heterobranchia</taxon>
        <taxon>Euthyneura</taxon>
        <taxon>Panpulmonata</taxon>
        <taxon>Eupulmonata</taxon>
        <taxon>Stylommatophora</taxon>
        <taxon>Helicina</taxon>
        <taxon>Arionoidea</taxon>
        <taxon>Arionidae</taxon>
        <taxon>Arion</taxon>
    </lineage>
</organism>